<evidence type="ECO:0000259" key="5">
    <source>
        <dbReference type="Pfam" id="PF00676"/>
    </source>
</evidence>
<evidence type="ECO:0000256" key="1">
    <source>
        <dbReference type="ARBA" id="ARBA00001964"/>
    </source>
</evidence>
<protein>
    <recommendedName>
        <fullName evidence="4">2-oxoisovalerate dehydrogenase subunit alpha</fullName>
        <ecNumber evidence="4">1.2.4.4</ecNumber>
    </recommendedName>
    <alternativeName>
        <fullName evidence="4">Branched-chain alpha-keto acid dehydrogenase E1 component alpha chain</fullName>
    </alternativeName>
</protein>
<comment type="similarity">
    <text evidence="4">Belongs to the BCKDHA family.</text>
</comment>
<organism evidence="7 8">
    <name type="scientific">Sphingomonas abaci</name>
    <dbReference type="NCBI Taxonomy" id="237611"/>
    <lineage>
        <taxon>Bacteria</taxon>
        <taxon>Pseudomonadati</taxon>
        <taxon>Pseudomonadota</taxon>
        <taxon>Alphaproteobacteria</taxon>
        <taxon>Sphingomonadales</taxon>
        <taxon>Sphingomonadaceae</taxon>
        <taxon>Sphingomonas</taxon>
    </lineage>
</organism>
<dbReference type="EC" id="1.2.4.4" evidence="4"/>
<dbReference type="GO" id="GO:0009083">
    <property type="term" value="P:branched-chain amino acid catabolic process"/>
    <property type="evidence" value="ECO:0007669"/>
    <property type="project" value="TreeGrafter"/>
</dbReference>
<dbReference type="GO" id="GO:0003863">
    <property type="term" value="F:branched-chain 2-oxo acid dehydrogenase activity"/>
    <property type="evidence" value="ECO:0007669"/>
    <property type="project" value="UniProtKB-EC"/>
</dbReference>
<comment type="function">
    <text evidence="4">The branched-chain alpha-keto dehydrogenase complex catalyzes the overall conversion of alpha-keto acids to acyl-CoA and CO(2). It contains multiple copies of three enzymatic components: branched-chain alpha-keto acid decarboxylase (E1), lipoamide acyltransferase (E2) and lipoamide dehydrogenase (E3).</text>
</comment>
<gene>
    <name evidence="7" type="ORF">GGQ96_001567</name>
</gene>
<proteinExistence type="inferred from homology"/>
<accession>A0A7W7AI34</accession>
<dbReference type="Pfam" id="PF00676">
    <property type="entry name" value="E1_dh"/>
    <property type="match status" value="1"/>
</dbReference>
<dbReference type="SUPFAM" id="SSF52518">
    <property type="entry name" value="Thiamin diphosphate-binding fold (THDP-binding)"/>
    <property type="match status" value="1"/>
</dbReference>
<evidence type="ECO:0000259" key="6">
    <source>
        <dbReference type="Pfam" id="PF12573"/>
    </source>
</evidence>
<evidence type="ECO:0000313" key="8">
    <source>
        <dbReference type="Proteomes" id="UP000574769"/>
    </source>
</evidence>
<dbReference type="InterPro" id="IPR022593">
    <property type="entry name" value="Oxoisoval_DH_suAlpha_N_dom"/>
</dbReference>
<feature type="domain" description="Dehydrogenase E1 component" evidence="5">
    <location>
        <begin position="92"/>
        <end position="386"/>
    </location>
</feature>
<dbReference type="Gene3D" id="3.40.50.970">
    <property type="match status" value="1"/>
</dbReference>
<evidence type="ECO:0000256" key="2">
    <source>
        <dbReference type="ARBA" id="ARBA00023002"/>
    </source>
</evidence>
<dbReference type="PANTHER" id="PTHR43380">
    <property type="entry name" value="2-OXOISOVALERATE DEHYDROGENASE SUBUNIT ALPHA, MITOCHONDRIAL"/>
    <property type="match status" value="1"/>
</dbReference>
<feature type="domain" description="2-oxoisovalerate dehydrogenase E1 alpha subunit N-terminal" evidence="6">
    <location>
        <begin position="14"/>
        <end position="53"/>
    </location>
</feature>
<reference evidence="7 8" key="1">
    <citation type="submission" date="2020-08" db="EMBL/GenBank/DDBJ databases">
        <title>Genomic Encyclopedia of Type Strains, Phase IV (KMG-IV): sequencing the most valuable type-strain genomes for metagenomic binning, comparative biology and taxonomic classification.</title>
        <authorList>
            <person name="Goeker M."/>
        </authorList>
    </citation>
    <scope>NUCLEOTIDE SEQUENCE [LARGE SCALE GENOMIC DNA]</scope>
    <source>
        <strain evidence="7 8">DSM 15867</strain>
    </source>
</reference>
<keyword evidence="8" id="KW-1185">Reference proteome</keyword>
<dbReference type="Pfam" id="PF12573">
    <property type="entry name" value="OxoDH_E1alpha_N"/>
    <property type="match status" value="1"/>
</dbReference>
<name>A0A7W7AI34_9SPHN</name>
<dbReference type="CDD" id="cd02000">
    <property type="entry name" value="TPP_E1_PDC_ADC_BCADC"/>
    <property type="match status" value="1"/>
</dbReference>
<dbReference type="PANTHER" id="PTHR43380:SF1">
    <property type="entry name" value="2-OXOISOVALERATE DEHYDROGENASE SUBUNIT ALPHA, MITOCHONDRIAL"/>
    <property type="match status" value="1"/>
</dbReference>
<dbReference type="AlphaFoldDB" id="A0A7W7AI34"/>
<evidence type="ECO:0000256" key="3">
    <source>
        <dbReference type="ARBA" id="ARBA00023052"/>
    </source>
</evidence>
<evidence type="ECO:0000313" key="7">
    <source>
        <dbReference type="EMBL" id="MBB4617439.1"/>
    </source>
</evidence>
<evidence type="ECO:0000256" key="4">
    <source>
        <dbReference type="RuleBase" id="RU365014"/>
    </source>
</evidence>
<comment type="cofactor">
    <cofactor evidence="1 4">
        <name>thiamine diphosphate</name>
        <dbReference type="ChEBI" id="CHEBI:58937"/>
    </cofactor>
</comment>
<dbReference type="InterPro" id="IPR050771">
    <property type="entry name" value="Alpha-ketoacid_DH_E1_comp"/>
</dbReference>
<comment type="catalytic activity">
    <reaction evidence="4">
        <text>N(6)-[(R)-lipoyl]-L-lysyl-[protein] + 3-methyl-2-oxobutanoate + H(+) = N(6)-[(R)-S(8)-2-methylpropanoyldihydrolipoyl]-L-lysyl-[protein] + CO2</text>
        <dbReference type="Rhea" id="RHEA:13457"/>
        <dbReference type="Rhea" id="RHEA-COMP:10474"/>
        <dbReference type="Rhea" id="RHEA-COMP:10497"/>
        <dbReference type="ChEBI" id="CHEBI:11851"/>
        <dbReference type="ChEBI" id="CHEBI:15378"/>
        <dbReference type="ChEBI" id="CHEBI:16526"/>
        <dbReference type="ChEBI" id="CHEBI:83099"/>
        <dbReference type="ChEBI" id="CHEBI:83142"/>
        <dbReference type="EC" id="1.2.4.4"/>
    </reaction>
</comment>
<keyword evidence="2 4" id="KW-0560">Oxidoreductase</keyword>
<dbReference type="EMBL" id="JACHNY010000003">
    <property type="protein sequence ID" value="MBB4617439.1"/>
    <property type="molecule type" value="Genomic_DNA"/>
</dbReference>
<dbReference type="InterPro" id="IPR029061">
    <property type="entry name" value="THDP-binding"/>
</dbReference>
<dbReference type="InterPro" id="IPR001017">
    <property type="entry name" value="DH_E1"/>
</dbReference>
<dbReference type="Proteomes" id="UP000574769">
    <property type="component" value="Unassembled WGS sequence"/>
</dbReference>
<keyword evidence="3 4" id="KW-0786">Thiamine pyrophosphate</keyword>
<sequence length="431" mass="47539">MAEEPRDELPTNLPRLSLHVPEPKFRPGDAVDFTAVDIPPAGAARRPDTAALAADFPDLAYTLVRVLDDDHQAVGPWNPRLSPDVLRRILRNMVRLRAFDDRMFRAQRQGKTSFYMKALGEEAVAVAAAHALDYEDMCFPSYRQQGLLIVRDWPLVDMMNQIYSNTADRLQGKQLPIMYSAREAGFFSISGNLTTQYPQAVGWAMASAAKGDTRIAAVWCGEGSTAEGDFHNACTFAAVYRAPVVMNVVNNQWAISSFSGFAGAESTTFAARAVGYGIAGLRVDGNDALAVYAATQWAAERARTNQGPTLIEHFTYRAEGHSTSDDPSQYRSAGEPTAWPLGDPICRLKDHLVTIGEWDEERHAAQDKECAEEVRAAQKAAEANGILGHGLHQPLDSLFDGVFEEMPWHLREQRAQMMAEEAASGRPWARK</sequence>
<comment type="caution">
    <text evidence="7">The sequence shown here is derived from an EMBL/GenBank/DDBJ whole genome shotgun (WGS) entry which is preliminary data.</text>
</comment>